<gene>
    <name evidence="2" type="ORF">CALMAC_LOCUS11578</name>
</gene>
<keyword evidence="3" id="KW-1185">Reference proteome</keyword>
<dbReference type="SUPFAM" id="SSF50814">
    <property type="entry name" value="Lipocalins"/>
    <property type="match status" value="1"/>
</dbReference>
<dbReference type="OrthoDB" id="6710736at2759"/>
<evidence type="ECO:0000313" key="2">
    <source>
        <dbReference type="EMBL" id="VEN50988.1"/>
    </source>
</evidence>
<dbReference type="CDD" id="cd00301">
    <property type="entry name" value="lipocalin_FABP"/>
    <property type="match status" value="1"/>
</dbReference>
<feature type="signal peptide" evidence="1">
    <location>
        <begin position="1"/>
        <end position="17"/>
    </location>
</feature>
<dbReference type="Proteomes" id="UP000410492">
    <property type="component" value="Unassembled WGS sequence"/>
</dbReference>
<name>A0A653CSW4_CALMS</name>
<evidence type="ECO:0008006" key="4">
    <source>
        <dbReference type="Google" id="ProtNLM"/>
    </source>
</evidence>
<sequence length="180" mass="20801">MILTALVVLYLAYGVSTHKDQRCVKPLETIQIDRNMFSGTWFIQDTYSESGIPPGPCMTLHLTVSPDNKFQGVHSWKEKQTTRSMITPEIDAPPTADPYDTKIIYVRIHNDTLRGWFLGVDYDKYGIFYGCTGINTPFVYLWTREETRNEDVMEKITAYASRRVILPKRRMIIDHSTCQP</sequence>
<dbReference type="Gene3D" id="2.40.128.20">
    <property type="match status" value="1"/>
</dbReference>
<proteinExistence type="predicted"/>
<dbReference type="AlphaFoldDB" id="A0A653CSW4"/>
<dbReference type="InterPro" id="IPR012674">
    <property type="entry name" value="Calycin"/>
</dbReference>
<evidence type="ECO:0000256" key="1">
    <source>
        <dbReference type="SAM" id="SignalP"/>
    </source>
</evidence>
<reference evidence="2 3" key="1">
    <citation type="submission" date="2019-01" db="EMBL/GenBank/DDBJ databases">
        <authorList>
            <person name="Sayadi A."/>
        </authorList>
    </citation>
    <scope>NUCLEOTIDE SEQUENCE [LARGE SCALE GENOMIC DNA]</scope>
</reference>
<feature type="chain" id="PRO_5024819296" description="Lipocalin/cytosolic fatty-acid binding domain-containing protein" evidence="1">
    <location>
        <begin position="18"/>
        <end position="180"/>
    </location>
</feature>
<organism evidence="2 3">
    <name type="scientific">Callosobruchus maculatus</name>
    <name type="common">Southern cowpea weevil</name>
    <name type="synonym">Pulse bruchid</name>
    <dbReference type="NCBI Taxonomy" id="64391"/>
    <lineage>
        <taxon>Eukaryota</taxon>
        <taxon>Metazoa</taxon>
        <taxon>Ecdysozoa</taxon>
        <taxon>Arthropoda</taxon>
        <taxon>Hexapoda</taxon>
        <taxon>Insecta</taxon>
        <taxon>Pterygota</taxon>
        <taxon>Neoptera</taxon>
        <taxon>Endopterygota</taxon>
        <taxon>Coleoptera</taxon>
        <taxon>Polyphaga</taxon>
        <taxon>Cucujiformia</taxon>
        <taxon>Chrysomeloidea</taxon>
        <taxon>Chrysomelidae</taxon>
        <taxon>Bruchinae</taxon>
        <taxon>Bruchini</taxon>
        <taxon>Callosobruchus</taxon>
    </lineage>
</organism>
<evidence type="ECO:0000313" key="3">
    <source>
        <dbReference type="Proteomes" id="UP000410492"/>
    </source>
</evidence>
<dbReference type="EMBL" id="CAACVG010008764">
    <property type="protein sequence ID" value="VEN50988.1"/>
    <property type="molecule type" value="Genomic_DNA"/>
</dbReference>
<accession>A0A653CSW4</accession>
<keyword evidence="1" id="KW-0732">Signal</keyword>
<protein>
    <recommendedName>
        <fullName evidence="4">Lipocalin/cytosolic fatty-acid binding domain-containing protein</fullName>
    </recommendedName>
</protein>